<protein>
    <submittedName>
        <fullName evidence="2">Uncharacterized protein</fullName>
    </submittedName>
</protein>
<dbReference type="STRING" id="1441469.A0A225ATT0"/>
<comment type="caution">
    <text evidence="2">The sequence shown here is derived from an EMBL/GenBank/DDBJ whole genome shotgun (WGS) entry which is preliminary data.</text>
</comment>
<evidence type="ECO:0000313" key="3">
    <source>
        <dbReference type="Proteomes" id="UP000214365"/>
    </source>
</evidence>
<proteinExistence type="predicted"/>
<evidence type="ECO:0000313" key="2">
    <source>
        <dbReference type="EMBL" id="OKL56877.1"/>
    </source>
</evidence>
<organism evidence="2 3">
    <name type="scientific">Talaromyces atroroseus</name>
    <dbReference type="NCBI Taxonomy" id="1441469"/>
    <lineage>
        <taxon>Eukaryota</taxon>
        <taxon>Fungi</taxon>
        <taxon>Dikarya</taxon>
        <taxon>Ascomycota</taxon>
        <taxon>Pezizomycotina</taxon>
        <taxon>Eurotiomycetes</taxon>
        <taxon>Eurotiomycetidae</taxon>
        <taxon>Eurotiales</taxon>
        <taxon>Trichocomaceae</taxon>
        <taxon>Talaromyces</taxon>
        <taxon>Talaromyces sect. Trachyspermi</taxon>
    </lineage>
</organism>
<dbReference type="GeneID" id="31007517"/>
<dbReference type="RefSeq" id="XP_020116998.1">
    <property type="nucleotide sequence ID" value="XM_020262985.1"/>
</dbReference>
<sequence>MSHSEHLDFDPRQELLSTMSSFNHQAPSYFHDQDPSYILMDTKAPVDWQASNMQSHHPPSSPPAQVSNNPYATQPPSQTSQASQLGRTVLRSPFSGNVFWQSMGDSFATSSNTTSSQFGSAYVPIHHQYPSSSSIYQPSSAYGSMVPSTSLSSTFSHSAPSPGMPRMLAGHHAPETVTPNALQGSTPIHYPHTRPVQIPTPQPYSIFSHRASEPSHSTSNASPDRTTMMMLSAASSSEDVAMSGLPSYDSEFLSSPSPVTDDELLADTADILRARQLLRAPRSSDAEAKDAFLLQAKRLGLSYREIKQRGNFKEAESTLRGRYRTITKAKQERVRKPVWRAEDLTARSESAMEKGLYVYS</sequence>
<feature type="region of interest" description="Disordered" evidence="1">
    <location>
        <begin position="50"/>
        <end position="84"/>
    </location>
</feature>
<feature type="compositionally biased region" description="Low complexity" evidence="1">
    <location>
        <begin position="72"/>
        <end position="84"/>
    </location>
</feature>
<dbReference type="EMBL" id="LFMY01000013">
    <property type="protein sequence ID" value="OKL56877.1"/>
    <property type="molecule type" value="Genomic_DNA"/>
</dbReference>
<name>A0A225ATT0_TALAT</name>
<dbReference type="AlphaFoldDB" id="A0A225ATT0"/>
<dbReference type="Proteomes" id="UP000214365">
    <property type="component" value="Unassembled WGS sequence"/>
</dbReference>
<accession>A0A225ATT0</accession>
<evidence type="ECO:0000256" key="1">
    <source>
        <dbReference type="SAM" id="MobiDB-lite"/>
    </source>
</evidence>
<keyword evidence="3" id="KW-1185">Reference proteome</keyword>
<reference evidence="2 3" key="1">
    <citation type="submission" date="2015-06" db="EMBL/GenBank/DDBJ databases">
        <title>Talaromyces atroroseus IBT 11181 draft genome.</title>
        <authorList>
            <person name="Rasmussen K.B."/>
            <person name="Rasmussen S."/>
            <person name="Petersen B."/>
            <person name="Sicheritz-Ponten T."/>
            <person name="Mortensen U.H."/>
            <person name="Thrane U."/>
        </authorList>
    </citation>
    <scope>NUCLEOTIDE SEQUENCE [LARGE SCALE GENOMIC DNA]</scope>
    <source>
        <strain evidence="2 3">IBT 11181</strain>
    </source>
</reference>
<dbReference type="OrthoDB" id="4226712at2759"/>
<gene>
    <name evidence="2" type="ORF">UA08_07761</name>
</gene>